<evidence type="ECO:0000313" key="3">
    <source>
        <dbReference type="Proteomes" id="UP001165121"/>
    </source>
</evidence>
<sequence length="256" mass="28914">MLAAIAEPPFPSSKKGMQSFLGALNYYGRFIRGLVAYGAVLYQLKDEDFAPGSELSAARGAFTALRRKVAEAPILHHFDGAKDVYIMLYANEWALSSTVMQMHDEILHPVRFCGRVLKEYEINYHPAEMEVLALLRVLKVCYTLLAGKTLYVYTRFSTLEWVFQSKSPFGRSVQFAVFRSQWHLKINRVRERDIEFAKLLQSSITPFVSLDEAVALLAPSSKGSSTVRMAPHLLYASVTRDYDCYVLSFDGSAKTE</sequence>
<keyword evidence="3" id="KW-1185">Reference proteome</keyword>
<comment type="caution">
    <text evidence="2">The sequence shown here is derived from an EMBL/GenBank/DDBJ whole genome shotgun (WGS) entry which is preliminary data.</text>
</comment>
<dbReference type="EMBL" id="BSXT01002187">
    <property type="protein sequence ID" value="GMF47688.1"/>
    <property type="molecule type" value="Genomic_DNA"/>
</dbReference>
<name>A0A9W6XV43_9STRA</name>
<feature type="domain" description="Reverse transcriptase/retrotransposon-derived protein RNase H-like" evidence="1">
    <location>
        <begin position="59"/>
        <end position="150"/>
    </location>
</feature>
<dbReference type="PANTHER" id="PTHR33064">
    <property type="entry name" value="POL PROTEIN"/>
    <property type="match status" value="1"/>
</dbReference>
<dbReference type="Pfam" id="PF17919">
    <property type="entry name" value="RT_RNaseH_2"/>
    <property type="match status" value="1"/>
</dbReference>
<dbReference type="SUPFAM" id="SSF56672">
    <property type="entry name" value="DNA/RNA polymerases"/>
    <property type="match status" value="1"/>
</dbReference>
<dbReference type="Gene3D" id="3.30.70.270">
    <property type="match status" value="1"/>
</dbReference>
<accession>A0A9W6XV43</accession>
<proteinExistence type="predicted"/>
<gene>
    <name evidence="2" type="ORF">Pfra01_001812800</name>
</gene>
<dbReference type="InterPro" id="IPR051320">
    <property type="entry name" value="Viral_Replic_Matur_Polypro"/>
</dbReference>
<evidence type="ECO:0000313" key="2">
    <source>
        <dbReference type="EMBL" id="GMF47688.1"/>
    </source>
</evidence>
<evidence type="ECO:0000259" key="1">
    <source>
        <dbReference type="Pfam" id="PF17919"/>
    </source>
</evidence>
<dbReference type="InterPro" id="IPR043128">
    <property type="entry name" value="Rev_trsase/Diguanyl_cyclase"/>
</dbReference>
<dbReference type="AlphaFoldDB" id="A0A9W6XV43"/>
<dbReference type="OrthoDB" id="121830at2759"/>
<protein>
    <submittedName>
        <fullName evidence="2">Unnamed protein product</fullName>
    </submittedName>
</protein>
<dbReference type="InterPro" id="IPR043502">
    <property type="entry name" value="DNA/RNA_pol_sf"/>
</dbReference>
<dbReference type="PANTHER" id="PTHR33064:SF37">
    <property type="entry name" value="RIBONUCLEASE H"/>
    <property type="match status" value="1"/>
</dbReference>
<reference evidence="2" key="1">
    <citation type="submission" date="2023-04" db="EMBL/GenBank/DDBJ databases">
        <title>Phytophthora fragariaefolia NBRC 109709.</title>
        <authorList>
            <person name="Ichikawa N."/>
            <person name="Sato H."/>
            <person name="Tonouchi N."/>
        </authorList>
    </citation>
    <scope>NUCLEOTIDE SEQUENCE</scope>
    <source>
        <strain evidence="2">NBRC 109709</strain>
    </source>
</reference>
<organism evidence="2 3">
    <name type="scientific">Phytophthora fragariaefolia</name>
    <dbReference type="NCBI Taxonomy" id="1490495"/>
    <lineage>
        <taxon>Eukaryota</taxon>
        <taxon>Sar</taxon>
        <taxon>Stramenopiles</taxon>
        <taxon>Oomycota</taxon>
        <taxon>Peronosporomycetes</taxon>
        <taxon>Peronosporales</taxon>
        <taxon>Peronosporaceae</taxon>
        <taxon>Phytophthora</taxon>
    </lineage>
</organism>
<dbReference type="Proteomes" id="UP001165121">
    <property type="component" value="Unassembled WGS sequence"/>
</dbReference>
<dbReference type="InterPro" id="IPR041577">
    <property type="entry name" value="RT_RNaseH_2"/>
</dbReference>